<evidence type="ECO:0000256" key="4">
    <source>
        <dbReference type="PROSITE-ProRule" id="PRU00221"/>
    </source>
</evidence>
<dbReference type="Proteomes" id="UP000265566">
    <property type="component" value="Chromosome 6"/>
</dbReference>
<protein>
    <submittedName>
        <fullName evidence="5">Putative transcription factor WD40-like family</fullName>
    </submittedName>
</protein>
<evidence type="ECO:0000313" key="5">
    <source>
        <dbReference type="EMBL" id="RHN49762.1"/>
    </source>
</evidence>
<dbReference type="InterPro" id="IPR051865">
    <property type="entry name" value="WD-repeat_CDT2_adapter"/>
</dbReference>
<dbReference type="PANTHER" id="PTHR22852:SF0">
    <property type="entry name" value="DENTICLELESS PROTEIN HOMOLOG"/>
    <property type="match status" value="1"/>
</dbReference>
<dbReference type="PANTHER" id="PTHR22852">
    <property type="entry name" value="LETHAL 2 DENTICLELESS PROTEIN RETINOIC ACID-REGULATED NUCLEAR MATRIX-ASSOCIATED PROTEIN"/>
    <property type="match status" value="1"/>
</dbReference>
<dbReference type="SMART" id="SM00320">
    <property type="entry name" value="WD40"/>
    <property type="match status" value="3"/>
</dbReference>
<dbReference type="EMBL" id="PSQE01000006">
    <property type="protein sequence ID" value="RHN49762.1"/>
    <property type="molecule type" value="Genomic_DNA"/>
</dbReference>
<evidence type="ECO:0000313" key="6">
    <source>
        <dbReference type="Proteomes" id="UP000265566"/>
    </source>
</evidence>
<sequence length="294" mass="33261">MYLHLSVLDTYMYRTLGTPLISSKARICEWSLHNNAVFDVNWIKVRVWDVQEKKCLGVLTGHTGSVKSISSHPTNPDISVSGSRDGSFRLWDLRCNSNSNRRGEVSICVLKFWDTRNLKSIVTQACPEPGKVTWNGTEMCSGRFLVSIQRFWLKSLQIEQRLHGISSLSQDDSGPLLSASCMDSRVYLYDTLQLEKGALRYFGGGRIESFFIKVRIWPVAQNFLHQVSFMTPDFFPVSCVQFQAAISPDASNIVCGSSNGKAYVWQVDKPQVEPTILKSHYEEVTAVDWCRSDN</sequence>
<dbReference type="InterPro" id="IPR015943">
    <property type="entry name" value="WD40/YVTN_repeat-like_dom_sf"/>
</dbReference>
<dbReference type="AlphaFoldDB" id="A0A396H906"/>
<dbReference type="InterPro" id="IPR001680">
    <property type="entry name" value="WD40_rpt"/>
</dbReference>
<keyword evidence="2" id="KW-0833">Ubl conjugation pathway</keyword>
<feature type="repeat" description="WD" evidence="4">
    <location>
        <begin position="59"/>
        <end position="101"/>
    </location>
</feature>
<proteinExistence type="inferred from homology"/>
<dbReference type="PROSITE" id="PS50294">
    <property type="entry name" value="WD_REPEATS_REGION"/>
    <property type="match status" value="1"/>
</dbReference>
<gene>
    <name evidence="5" type="ORF">MtrunA17_Chr6g0450051</name>
</gene>
<dbReference type="Pfam" id="PF00400">
    <property type="entry name" value="WD40"/>
    <property type="match status" value="3"/>
</dbReference>
<evidence type="ECO:0000256" key="2">
    <source>
        <dbReference type="ARBA" id="ARBA00022786"/>
    </source>
</evidence>
<keyword evidence="4" id="KW-0853">WD repeat</keyword>
<name>A0A396H906_MEDTR</name>
<comment type="pathway">
    <text evidence="1">Protein modification; protein ubiquitination.</text>
</comment>
<comment type="caution">
    <text evidence="5">The sequence shown here is derived from an EMBL/GenBank/DDBJ whole genome shotgun (WGS) entry which is preliminary data.</text>
</comment>
<organism evidence="5 6">
    <name type="scientific">Medicago truncatula</name>
    <name type="common">Barrel medic</name>
    <name type="synonym">Medicago tribuloides</name>
    <dbReference type="NCBI Taxonomy" id="3880"/>
    <lineage>
        <taxon>Eukaryota</taxon>
        <taxon>Viridiplantae</taxon>
        <taxon>Streptophyta</taxon>
        <taxon>Embryophyta</taxon>
        <taxon>Tracheophyta</taxon>
        <taxon>Spermatophyta</taxon>
        <taxon>Magnoliopsida</taxon>
        <taxon>eudicotyledons</taxon>
        <taxon>Gunneridae</taxon>
        <taxon>Pentapetalae</taxon>
        <taxon>rosids</taxon>
        <taxon>fabids</taxon>
        <taxon>Fabales</taxon>
        <taxon>Fabaceae</taxon>
        <taxon>Papilionoideae</taxon>
        <taxon>50 kb inversion clade</taxon>
        <taxon>NPAAA clade</taxon>
        <taxon>Hologalegina</taxon>
        <taxon>IRL clade</taxon>
        <taxon>Trifolieae</taxon>
        <taxon>Medicago</taxon>
    </lineage>
</organism>
<evidence type="ECO:0000256" key="1">
    <source>
        <dbReference type="ARBA" id="ARBA00004906"/>
    </source>
</evidence>
<evidence type="ECO:0000256" key="3">
    <source>
        <dbReference type="ARBA" id="ARBA00038344"/>
    </source>
</evidence>
<accession>A0A396H906</accession>
<reference evidence="6" key="1">
    <citation type="journal article" date="2018" name="Nat. Plants">
        <title>Whole-genome landscape of Medicago truncatula symbiotic genes.</title>
        <authorList>
            <person name="Pecrix Y."/>
            <person name="Staton S.E."/>
            <person name="Sallet E."/>
            <person name="Lelandais-Briere C."/>
            <person name="Moreau S."/>
            <person name="Carrere S."/>
            <person name="Blein T."/>
            <person name="Jardinaud M.F."/>
            <person name="Latrasse D."/>
            <person name="Zouine M."/>
            <person name="Zahm M."/>
            <person name="Kreplak J."/>
            <person name="Mayjonade B."/>
            <person name="Satge C."/>
            <person name="Perez M."/>
            <person name="Cauet S."/>
            <person name="Marande W."/>
            <person name="Chantry-Darmon C."/>
            <person name="Lopez-Roques C."/>
            <person name="Bouchez O."/>
            <person name="Berard A."/>
            <person name="Debelle F."/>
            <person name="Munos S."/>
            <person name="Bendahmane A."/>
            <person name="Berges H."/>
            <person name="Niebel A."/>
            <person name="Buitink J."/>
            <person name="Frugier F."/>
            <person name="Benhamed M."/>
            <person name="Crespi M."/>
            <person name="Gouzy J."/>
            <person name="Gamas P."/>
        </authorList>
    </citation>
    <scope>NUCLEOTIDE SEQUENCE [LARGE SCALE GENOMIC DNA]</scope>
    <source>
        <strain evidence="6">cv. Jemalong A17</strain>
    </source>
</reference>
<dbReference type="PROSITE" id="PS50082">
    <property type="entry name" value="WD_REPEATS_2"/>
    <property type="match status" value="1"/>
</dbReference>
<dbReference type="InterPro" id="IPR036322">
    <property type="entry name" value="WD40_repeat_dom_sf"/>
</dbReference>
<dbReference type="Gramene" id="rna33970">
    <property type="protein sequence ID" value="RHN49762.1"/>
    <property type="gene ID" value="gene33970"/>
</dbReference>
<comment type="similarity">
    <text evidence="3">Belongs to the WD repeat cdt2 family.</text>
</comment>
<dbReference type="SUPFAM" id="SSF50978">
    <property type="entry name" value="WD40 repeat-like"/>
    <property type="match status" value="1"/>
</dbReference>
<dbReference type="Gene3D" id="2.130.10.10">
    <property type="entry name" value="YVTN repeat-like/Quinoprotein amine dehydrogenase"/>
    <property type="match status" value="2"/>
</dbReference>